<dbReference type="Pfam" id="PF22893">
    <property type="entry name" value="ULD_2"/>
    <property type="match status" value="1"/>
</dbReference>
<organism evidence="2 3">
    <name type="scientific">Trichodelitschia bisporula</name>
    <dbReference type="NCBI Taxonomy" id="703511"/>
    <lineage>
        <taxon>Eukaryota</taxon>
        <taxon>Fungi</taxon>
        <taxon>Dikarya</taxon>
        <taxon>Ascomycota</taxon>
        <taxon>Pezizomycotina</taxon>
        <taxon>Dothideomycetes</taxon>
        <taxon>Dothideomycetes incertae sedis</taxon>
        <taxon>Phaeotrichales</taxon>
        <taxon>Phaeotrichaceae</taxon>
        <taxon>Trichodelitschia</taxon>
    </lineage>
</organism>
<dbReference type="InterPro" id="IPR054464">
    <property type="entry name" value="ULD_fung"/>
</dbReference>
<evidence type="ECO:0000313" key="3">
    <source>
        <dbReference type="Proteomes" id="UP000799640"/>
    </source>
</evidence>
<name>A0A6G1IB89_9PEZI</name>
<evidence type="ECO:0000259" key="1">
    <source>
        <dbReference type="Pfam" id="PF22893"/>
    </source>
</evidence>
<reference evidence="2" key="1">
    <citation type="journal article" date="2020" name="Stud. Mycol.">
        <title>101 Dothideomycetes genomes: a test case for predicting lifestyles and emergence of pathogens.</title>
        <authorList>
            <person name="Haridas S."/>
            <person name="Albert R."/>
            <person name="Binder M."/>
            <person name="Bloem J."/>
            <person name="Labutti K."/>
            <person name="Salamov A."/>
            <person name="Andreopoulos B."/>
            <person name="Baker S."/>
            <person name="Barry K."/>
            <person name="Bills G."/>
            <person name="Bluhm B."/>
            <person name="Cannon C."/>
            <person name="Castanera R."/>
            <person name="Culley D."/>
            <person name="Daum C."/>
            <person name="Ezra D."/>
            <person name="Gonzalez J."/>
            <person name="Henrissat B."/>
            <person name="Kuo A."/>
            <person name="Liang C."/>
            <person name="Lipzen A."/>
            <person name="Lutzoni F."/>
            <person name="Magnuson J."/>
            <person name="Mondo S."/>
            <person name="Nolan M."/>
            <person name="Ohm R."/>
            <person name="Pangilinan J."/>
            <person name="Park H.-J."/>
            <person name="Ramirez L."/>
            <person name="Alfaro M."/>
            <person name="Sun H."/>
            <person name="Tritt A."/>
            <person name="Yoshinaga Y."/>
            <person name="Zwiers L.-H."/>
            <person name="Turgeon B."/>
            <person name="Goodwin S."/>
            <person name="Spatafora J."/>
            <person name="Crous P."/>
            <person name="Grigoriev I."/>
        </authorList>
    </citation>
    <scope>NUCLEOTIDE SEQUENCE</scope>
    <source>
        <strain evidence="2">CBS 262.69</strain>
    </source>
</reference>
<keyword evidence="3" id="KW-1185">Reference proteome</keyword>
<dbReference type="AlphaFoldDB" id="A0A6G1IB89"/>
<accession>A0A6G1IB89</accession>
<protein>
    <recommendedName>
        <fullName evidence="1">Ubiquitin-like domain-containing protein</fullName>
    </recommendedName>
</protein>
<dbReference type="Proteomes" id="UP000799640">
    <property type="component" value="Unassembled WGS sequence"/>
</dbReference>
<sequence>MTRAPIKFKDAVGRKFSFPWHLCKSWKGMETLINQAFLHVDGIGKHVHEGHYDLVGPDGEIILPQVWETMVKP</sequence>
<dbReference type="OrthoDB" id="3045089at2759"/>
<feature type="domain" description="Ubiquitin-like" evidence="1">
    <location>
        <begin position="3"/>
        <end position="73"/>
    </location>
</feature>
<dbReference type="EMBL" id="ML996687">
    <property type="protein sequence ID" value="KAF2405444.1"/>
    <property type="molecule type" value="Genomic_DNA"/>
</dbReference>
<evidence type="ECO:0000313" key="2">
    <source>
        <dbReference type="EMBL" id="KAF2405444.1"/>
    </source>
</evidence>
<gene>
    <name evidence="2" type="ORF">EJ06DRAFT_467975</name>
</gene>
<feature type="non-terminal residue" evidence="2">
    <location>
        <position position="73"/>
    </location>
</feature>
<proteinExistence type="predicted"/>